<evidence type="ECO:0000256" key="10">
    <source>
        <dbReference type="HAMAP-Rule" id="MF_00177"/>
    </source>
</evidence>
<keyword evidence="4 10" id="KW-0436">Ligase</keyword>
<comment type="catalytic activity">
    <reaction evidence="9 10">
        <text>tRNA(Lys) + L-lysine + ATP = L-lysyl-tRNA(Lys) + AMP + diphosphate</text>
        <dbReference type="Rhea" id="RHEA:20792"/>
        <dbReference type="Rhea" id="RHEA-COMP:9696"/>
        <dbReference type="Rhea" id="RHEA-COMP:9697"/>
        <dbReference type="ChEBI" id="CHEBI:30616"/>
        <dbReference type="ChEBI" id="CHEBI:32551"/>
        <dbReference type="ChEBI" id="CHEBI:33019"/>
        <dbReference type="ChEBI" id="CHEBI:78442"/>
        <dbReference type="ChEBI" id="CHEBI:78529"/>
        <dbReference type="ChEBI" id="CHEBI:456215"/>
        <dbReference type="EC" id="6.1.1.6"/>
    </reaction>
</comment>
<dbReference type="HAMAP" id="MF_00177">
    <property type="entry name" value="Lys_tRNA_synth_class1"/>
    <property type="match status" value="1"/>
</dbReference>
<evidence type="ECO:0000256" key="3">
    <source>
        <dbReference type="ARBA" id="ARBA00022490"/>
    </source>
</evidence>
<evidence type="ECO:0000256" key="1">
    <source>
        <dbReference type="ARBA" id="ARBA00004496"/>
    </source>
</evidence>
<dbReference type="GO" id="GO:0005737">
    <property type="term" value="C:cytoplasm"/>
    <property type="evidence" value="ECO:0007669"/>
    <property type="project" value="UniProtKB-SubCell"/>
</dbReference>
<feature type="binding site" evidence="10">
    <location>
        <position position="303"/>
    </location>
    <ligand>
        <name>ATP</name>
        <dbReference type="ChEBI" id="CHEBI:30616"/>
    </ligand>
</feature>
<evidence type="ECO:0000256" key="7">
    <source>
        <dbReference type="ARBA" id="ARBA00022917"/>
    </source>
</evidence>
<dbReference type="InterPro" id="IPR002904">
    <property type="entry name" value="Lys-tRNA-ligase"/>
</dbReference>
<dbReference type="Gene3D" id="3.40.50.620">
    <property type="entry name" value="HUPs"/>
    <property type="match status" value="2"/>
</dbReference>
<dbReference type="GO" id="GO:0000049">
    <property type="term" value="F:tRNA binding"/>
    <property type="evidence" value="ECO:0007669"/>
    <property type="project" value="InterPro"/>
</dbReference>
<dbReference type="NCBIfam" id="TIGR00467">
    <property type="entry name" value="lysS_arch"/>
    <property type="match status" value="1"/>
</dbReference>
<dbReference type="Gene3D" id="1.10.10.350">
    <property type="match status" value="1"/>
</dbReference>
<dbReference type="PANTHER" id="PTHR37940">
    <property type="entry name" value="LYSINE--TRNA LIGASE"/>
    <property type="match status" value="1"/>
</dbReference>
<feature type="short sequence motif" description="'KMSKS' region" evidence="10">
    <location>
        <begin position="300"/>
        <end position="304"/>
    </location>
</feature>
<dbReference type="GO" id="GO:0006430">
    <property type="term" value="P:lysyl-tRNA aminoacylation"/>
    <property type="evidence" value="ECO:0007669"/>
    <property type="project" value="UniProtKB-UniRule"/>
</dbReference>
<dbReference type="GO" id="GO:0004824">
    <property type="term" value="F:lysine-tRNA ligase activity"/>
    <property type="evidence" value="ECO:0007669"/>
    <property type="project" value="UniProtKB-UniRule"/>
</dbReference>
<keyword evidence="8 10" id="KW-0030">Aminoacyl-tRNA synthetase</keyword>
<keyword evidence="5 10" id="KW-0547">Nucleotide-binding</keyword>
<dbReference type="SUPFAM" id="SSF48163">
    <property type="entry name" value="An anticodon-binding domain of class I aminoacyl-tRNA synthetases"/>
    <property type="match status" value="1"/>
</dbReference>
<dbReference type="GO" id="GO:0005524">
    <property type="term" value="F:ATP binding"/>
    <property type="evidence" value="ECO:0007669"/>
    <property type="project" value="UniProtKB-UniRule"/>
</dbReference>
<evidence type="ECO:0000256" key="2">
    <source>
        <dbReference type="ARBA" id="ARBA00005594"/>
    </source>
</evidence>
<evidence type="ECO:0000256" key="8">
    <source>
        <dbReference type="ARBA" id="ARBA00023146"/>
    </source>
</evidence>
<evidence type="ECO:0000313" key="11">
    <source>
        <dbReference type="EMBL" id="AIF11423.1"/>
    </source>
</evidence>
<gene>
    <name evidence="11" type="primary">lysK</name>
    <name evidence="10" type="synonym">lysS</name>
</gene>
<reference evidence="11" key="1">
    <citation type="journal article" date="2014" name="Genome Biol. Evol.">
        <title>Pangenome evidence for extensive interdomain horizontal transfer affecting lineage core and shell genes in uncultured planktonic thaumarchaeota and euryarchaeota.</title>
        <authorList>
            <person name="Deschamps P."/>
            <person name="Zivanovic Y."/>
            <person name="Moreira D."/>
            <person name="Rodriguez-Valera F."/>
            <person name="Lopez-Garcia P."/>
        </authorList>
    </citation>
    <scope>NUCLEOTIDE SEQUENCE</scope>
</reference>
<evidence type="ECO:0000256" key="9">
    <source>
        <dbReference type="ARBA" id="ARBA00048573"/>
    </source>
</evidence>
<evidence type="ECO:0000256" key="6">
    <source>
        <dbReference type="ARBA" id="ARBA00022840"/>
    </source>
</evidence>
<evidence type="ECO:0000256" key="4">
    <source>
        <dbReference type="ARBA" id="ARBA00022598"/>
    </source>
</evidence>
<comment type="similarity">
    <text evidence="2 10">Belongs to the class-I aminoacyl-tRNA synthetase family.</text>
</comment>
<organism evidence="11">
    <name type="scientific">uncultured marine thaumarchaeote KM3_51_F10</name>
    <dbReference type="NCBI Taxonomy" id="1456175"/>
    <lineage>
        <taxon>Archaea</taxon>
        <taxon>Nitrososphaerota</taxon>
        <taxon>environmental samples</taxon>
    </lineage>
</organism>
<accession>A0A075HCA7</accession>
<dbReference type="Pfam" id="PF01921">
    <property type="entry name" value="tRNA-synt_1f"/>
    <property type="match status" value="1"/>
</dbReference>
<dbReference type="InterPro" id="IPR020751">
    <property type="entry name" value="aa-tRNA-synth_I_codon-bd_sub2"/>
</dbReference>
<keyword evidence="3 10" id="KW-0963">Cytoplasm</keyword>
<proteinExistence type="inferred from homology"/>
<dbReference type="PANTHER" id="PTHR37940:SF1">
    <property type="entry name" value="LYSINE--TRNA LIGASE"/>
    <property type="match status" value="1"/>
</dbReference>
<keyword evidence="7 10" id="KW-0648">Protein biosynthesis</keyword>
<keyword evidence="6 10" id="KW-0067">ATP-binding</keyword>
<dbReference type="Gene3D" id="1.10.10.770">
    <property type="match status" value="1"/>
</dbReference>
<sequence length="533" mass="60428">MTEQKIIGKGTWIDKLAHEVIEREKKLGRDIDGVIRVESGLGASGIPHIGSLGDAVRAYGIKLALENFGYKSELITYSDDLDGLRKIPEGLQVKEENIGKRVSAIEDPYGKCHDSYGSHMSSLLLEGLDKLGIKYVHKTAHDTYKNGILKEQIHKILVNSKKIGDKIEELTGQTKFQNILPYFPVCQNCDKLYTTESFEYIENEKKVMYRCKDSEIGSDKHILNGCGHEGEADITNGLGKLAWKVEFAARWEAFDIRFEAYGKDIMDSVKVNDWVTDEVLGFPHPHHVKYEMFLDKGGKKISKSLGNVVTSQKWLNYGTPESILLLLYKRITGARELGFEDIPALMDEYNELENIYFGKTKIENKAKLVKSKGLYEYVNLLSPPKNSAVHISYGLLIELCKIFKDDRLERVNSKLIDYGTIKETNSHVEELIKLAGKYSDDFEETKIPATKITIDDSCKIALTQLVELLLKNEKIEDLQNSIYTIAKENQVQPKDFFRILYQIILSANRGPKIGPFIEDIGKKKVANDISKYI</sequence>
<dbReference type="InterPro" id="IPR008925">
    <property type="entry name" value="aa_tRNA-synth_I_cd-bd_sf"/>
</dbReference>
<name>A0A075HCA7_9ARCH</name>
<evidence type="ECO:0000256" key="5">
    <source>
        <dbReference type="ARBA" id="ARBA00022741"/>
    </source>
</evidence>
<dbReference type="AlphaFoldDB" id="A0A075HCA7"/>
<protein>
    <recommendedName>
        <fullName evidence="10">Lysine--tRNA ligase</fullName>
        <ecNumber evidence="10">6.1.1.6</ecNumber>
    </recommendedName>
    <alternativeName>
        <fullName evidence="10">Lysyl-tRNA synthetase</fullName>
        <shortName evidence="10">LysRS</shortName>
    </alternativeName>
</protein>
<dbReference type="EC" id="6.1.1.6" evidence="10"/>
<dbReference type="SUPFAM" id="SSF52374">
    <property type="entry name" value="Nucleotidylyl transferase"/>
    <property type="match status" value="1"/>
</dbReference>
<comment type="subcellular location">
    <subcellularLocation>
        <location evidence="1 10">Cytoplasm</location>
    </subcellularLocation>
</comment>
<dbReference type="InterPro" id="IPR014729">
    <property type="entry name" value="Rossmann-like_a/b/a_fold"/>
</dbReference>
<dbReference type="EMBL" id="KF900916">
    <property type="protein sequence ID" value="AIF11423.1"/>
    <property type="molecule type" value="Genomic_DNA"/>
</dbReference>
<feature type="short sequence motif" description="'HIGH' region" evidence="10">
    <location>
        <begin position="43"/>
        <end position="51"/>
    </location>
</feature>